<evidence type="ECO:0000313" key="2">
    <source>
        <dbReference type="Proteomes" id="UP001175228"/>
    </source>
</evidence>
<proteinExistence type="predicted"/>
<protein>
    <submittedName>
        <fullName evidence="1">Uncharacterized protein</fullName>
    </submittedName>
</protein>
<dbReference type="AlphaFoldDB" id="A0AA39PQG7"/>
<accession>A0AA39PQG7</accession>
<organism evidence="1 2">
    <name type="scientific">Armillaria luteobubalina</name>
    <dbReference type="NCBI Taxonomy" id="153913"/>
    <lineage>
        <taxon>Eukaryota</taxon>
        <taxon>Fungi</taxon>
        <taxon>Dikarya</taxon>
        <taxon>Basidiomycota</taxon>
        <taxon>Agaricomycotina</taxon>
        <taxon>Agaricomycetes</taxon>
        <taxon>Agaricomycetidae</taxon>
        <taxon>Agaricales</taxon>
        <taxon>Marasmiineae</taxon>
        <taxon>Physalacriaceae</taxon>
        <taxon>Armillaria</taxon>
    </lineage>
</organism>
<comment type="caution">
    <text evidence="1">The sequence shown here is derived from an EMBL/GenBank/DDBJ whole genome shotgun (WGS) entry which is preliminary data.</text>
</comment>
<keyword evidence="2" id="KW-1185">Reference proteome</keyword>
<gene>
    <name evidence="1" type="ORF">EDD18DRAFT_1359597</name>
</gene>
<reference evidence="1" key="1">
    <citation type="submission" date="2023-06" db="EMBL/GenBank/DDBJ databases">
        <authorList>
            <consortium name="Lawrence Berkeley National Laboratory"/>
            <person name="Ahrendt S."/>
            <person name="Sahu N."/>
            <person name="Indic B."/>
            <person name="Wong-Bajracharya J."/>
            <person name="Merenyi Z."/>
            <person name="Ke H.-M."/>
            <person name="Monk M."/>
            <person name="Kocsube S."/>
            <person name="Drula E."/>
            <person name="Lipzen A."/>
            <person name="Balint B."/>
            <person name="Henrissat B."/>
            <person name="Andreopoulos B."/>
            <person name="Martin F.M."/>
            <person name="Harder C.B."/>
            <person name="Rigling D."/>
            <person name="Ford K.L."/>
            <person name="Foster G.D."/>
            <person name="Pangilinan J."/>
            <person name="Papanicolaou A."/>
            <person name="Barry K."/>
            <person name="LaButti K."/>
            <person name="Viragh M."/>
            <person name="Koriabine M."/>
            <person name="Yan M."/>
            <person name="Riley R."/>
            <person name="Champramary S."/>
            <person name="Plett K.L."/>
            <person name="Tsai I.J."/>
            <person name="Slot J."/>
            <person name="Sipos G."/>
            <person name="Plett J."/>
            <person name="Nagy L.G."/>
            <person name="Grigoriev I.V."/>
        </authorList>
    </citation>
    <scope>NUCLEOTIDE SEQUENCE</scope>
    <source>
        <strain evidence="1">HWK02</strain>
    </source>
</reference>
<dbReference type="EMBL" id="JAUEPU010000039">
    <property type="protein sequence ID" value="KAK0488334.1"/>
    <property type="molecule type" value="Genomic_DNA"/>
</dbReference>
<evidence type="ECO:0000313" key="1">
    <source>
        <dbReference type="EMBL" id="KAK0488334.1"/>
    </source>
</evidence>
<name>A0AA39PQG7_9AGAR</name>
<sequence>MPRTPKIKKNQKKTRYVHVNPKPNTKPVGKQWKPQNHTQLGNLAFFAGSKKRDYSNTEYDGDVGHGPWDDEPSVCTEPYMDSRWTTWAQYQFLKHRVPLHDRASLEKNTSKFMEIMLNLFAHHWLPIHGSAFIDPSGVPRRMPVVLRNVKNSPPDTPYPKMTNGDLDLGPHLALDGCLIIGILASDTRLKLGIVMHQKQGHIKQWFYNYKKKRSAGVKVVVKEQSNGKCMPHLDHIYLNMFFTPECLIEEVTDKAMVQGTKQNIDIISKVTMEAWANTTPEIREEVMEEWEKRIKQLVALRACRFKDIILTEEERIQVIEGLGVQLKKQFELETSLSKFGFVIVAAGYHPGKKRMESYSWEFRTEDSMGKTFIKSFDKAAKSGVVPGGQKGDRRDMKTYYGLPLLAYMLEFEALNERQQSELLDATSSDDDDDVDDIVAGNVLPLHGTSMVATNEGSVVAGMNVPPANDFDDGPIPNSLSVSFWWALVPASPYFPNPQERSSDSYELSQFNSENRLPVYHESVPCDMLVDNGNLNWSKVFSQWDLSGSNFFSPSLNYASGARSPLAFLNPFPVAPPFVPPTIMPSVNEMEMMEVEKMLAPLATTTCQECTPPDRPMVLSSRASSEQASLSSSIVDERAAVPLTLQLSNERALAILHHVPNERAATPLPINSNKWVATPNEWAPAPDIPCQP</sequence>
<dbReference type="Proteomes" id="UP001175228">
    <property type="component" value="Unassembled WGS sequence"/>
</dbReference>